<reference evidence="3 4" key="1">
    <citation type="submission" date="2017-05" db="EMBL/GenBank/DDBJ databases">
        <title>The complete genome sequence of Deinococcus ficus isolated from the rhizosphere of the Ficus religiosa L. in Taiwan.</title>
        <authorList>
            <person name="Wu K.-M."/>
            <person name="Liao T.-L."/>
            <person name="Liu Y.-M."/>
            <person name="Young C.-C."/>
            <person name="Tsai S.-F."/>
        </authorList>
    </citation>
    <scope>NUCLEOTIDE SEQUENCE [LARGE SCALE GENOMIC DNA]</scope>
    <source>
        <strain evidence="3 4">CC-FR2-10</strain>
        <plasmid evidence="4">pdfi1</plasmid>
    </source>
</reference>
<dbReference type="AlphaFoldDB" id="A0A221T1L8"/>
<evidence type="ECO:0000313" key="3">
    <source>
        <dbReference type="EMBL" id="ASN82797.1"/>
    </source>
</evidence>
<dbReference type="InterPro" id="IPR012338">
    <property type="entry name" value="Beta-lactam/transpept-like"/>
</dbReference>
<dbReference type="PANTHER" id="PTHR35333:SF4">
    <property type="entry name" value="SLR0121 PROTEIN"/>
    <property type="match status" value="1"/>
</dbReference>
<dbReference type="SUPFAM" id="SSF56601">
    <property type="entry name" value="beta-lactamase/transpeptidase-like"/>
    <property type="match status" value="1"/>
</dbReference>
<keyword evidence="1" id="KW-0732">Signal</keyword>
<dbReference type="STRING" id="317577.GCA_000419625_02990"/>
<accession>A0A221T1L8</accession>
<proteinExistence type="predicted"/>
<protein>
    <submittedName>
        <fullName evidence="3">Serine hydrolase</fullName>
    </submittedName>
</protein>
<gene>
    <name evidence="3" type="ORF">DFI_16140</name>
</gene>
<feature type="chain" id="PRO_5012578355" evidence="1">
    <location>
        <begin position="21"/>
        <end position="362"/>
    </location>
</feature>
<keyword evidence="3" id="KW-0378">Hydrolase</keyword>
<feature type="signal peptide" evidence="1">
    <location>
        <begin position="1"/>
        <end position="20"/>
    </location>
</feature>
<keyword evidence="3" id="KW-0614">Plasmid</keyword>
<dbReference type="Proteomes" id="UP000259030">
    <property type="component" value="Plasmid pDFI1"/>
</dbReference>
<dbReference type="InterPro" id="IPR000871">
    <property type="entry name" value="Beta-lactam_class-A"/>
</dbReference>
<dbReference type="EMBL" id="CP021082">
    <property type="protein sequence ID" value="ASN82797.1"/>
    <property type="molecule type" value="Genomic_DNA"/>
</dbReference>
<keyword evidence="4" id="KW-1185">Reference proteome</keyword>
<feature type="domain" description="Beta-lactamase class A catalytic" evidence="2">
    <location>
        <begin position="77"/>
        <end position="325"/>
    </location>
</feature>
<dbReference type="Gene3D" id="3.40.710.10">
    <property type="entry name" value="DD-peptidase/beta-lactamase superfamily"/>
    <property type="match status" value="1"/>
</dbReference>
<dbReference type="GO" id="GO:0008800">
    <property type="term" value="F:beta-lactamase activity"/>
    <property type="evidence" value="ECO:0007669"/>
    <property type="project" value="InterPro"/>
</dbReference>
<sequence>MGLCTAVAALAAPAFIPAPAAPAWVPGCRATGPVAAAVQPLAATPVPAVVTGRVAFHAFLATPGKGVQRSISLGDVDAVFPLASAFKPLVVRGILRDVDAGRLKLTKKLATTEANRSIESYPKGSNDVRELARRAIALSDNTASDILHLAYGPERLAREVRAKWPCTAILNTTKAWWAAQAGLLGTALGPDTLGALRTAAAAPFDERLRTAARLIAASQRVRAPVLEQTLDDYFHGPTYTPELELYVQPTSTAREFTQVSLQAYSATDLKPATRAAFRSMMQTGCCRPKTPRLATTYWGAKAGSGWRILTLTGAVDLPDGRSMAYTYLNDQSTVTDAEDIELQIRPVVTWIETQLITLAGAP</sequence>
<name>A0A221T1L8_9DEIO</name>
<organism evidence="3 4">
    <name type="scientific">Deinococcus ficus</name>
    <dbReference type="NCBI Taxonomy" id="317577"/>
    <lineage>
        <taxon>Bacteria</taxon>
        <taxon>Thermotogati</taxon>
        <taxon>Deinococcota</taxon>
        <taxon>Deinococci</taxon>
        <taxon>Deinococcales</taxon>
        <taxon>Deinococcaceae</taxon>
        <taxon>Deinococcus</taxon>
    </lineage>
</organism>
<dbReference type="KEGG" id="dfc:DFI_16140"/>
<evidence type="ECO:0000256" key="1">
    <source>
        <dbReference type="SAM" id="SignalP"/>
    </source>
</evidence>
<dbReference type="PANTHER" id="PTHR35333">
    <property type="entry name" value="BETA-LACTAMASE"/>
    <property type="match status" value="1"/>
</dbReference>
<dbReference type="GO" id="GO:0046677">
    <property type="term" value="P:response to antibiotic"/>
    <property type="evidence" value="ECO:0007669"/>
    <property type="project" value="InterPro"/>
</dbReference>
<geneLocation type="plasmid" evidence="4">
    <name>pdfi1</name>
</geneLocation>
<dbReference type="Pfam" id="PF13354">
    <property type="entry name" value="Beta-lactamase2"/>
    <property type="match status" value="1"/>
</dbReference>
<dbReference type="InterPro" id="IPR045155">
    <property type="entry name" value="Beta-lactam_cat"/>
</dbReference>
<evidence type="ECO:0000313" key="4">
    <source>
        <dbReference type="Proteomes" id="UP000259030"/>
    </source>
</evidence>
<dbReference type="GO" id="GO:0030655">
    <property type="term" value="P:beta-lactam antibiotic catabolic process"/>
    <property type="evidence" value="ECO:0007669"/>
    <property type="project" value="InterPro"/>
</dbReference>
<evidence type="ECO:0000259" key="2">
    <source>
        <dbReference type="Pfam" id="PF13354"/>
    </source>
</evidence>